<evidence type="ECO:0000256" key="16">
    <source>
        <dbReference type="SAM" id="Phobius"/>
    </source>
</evidence>
<name>A0AAV4ZVC9_9HYPH</name>
<accession>A0AAV4ZVC9</accession>
<keyword evidence="18" id="KW-1185">Reference proteome</keyword>
<evidence type="ECO:0000256" key="2">
    <source>
        <dbReference type="ARBA" id="ARBA00004050"/>
    </source>
</evidence>
<dbReference type="InterPro" id="IPR014312">
    <property type="entry name" value="Succ_DH_anchor"/>
</dbReference>
<keyword evidence="8" id="KW-0816">Tricarboxylic acid cycle</keyword>
<evidence type="ECO:0000256" key="1">
    <source>
        <dbReference type="ARBA" id="ARBA00001971"/>
    </source>
</evidence>
<evidence type="ECO:0000256" key="12">
    <source>
        <dbReference type="ARBA" id="ARBA00022982"/>
    </source>
</evidence>
<dbReference type="Proteomes" id="UP001055247">
    <property type="component" value="Unassembled WGS sequence"/>
</dbReference>
<evidence type="ECO:0000256" key="13">
    <source>
        <dbReference type="ARBA" id="ARBA00022989"/>
    </source>
</evidence>
<keyword evidence="13 16" id="KW-1133">Transmembrane helix</keyword>
<dbReference type="GO" id="GO:0020037">
    <property type="term" value="F:heme binding"/>
    <property type="evidence" value="ECO:0007669"/>
    <property type="project" value="InterPro"/>
</dbReference>
<evidence type="ECO:0000256" key="7">
    <source>
        <dbReference type="ARBA" id="ARBA00022448"/>
    </source>
</evidence>
<evidence type="ECO:0000313" key="18">
    <source>
        <dbReference type="Proteomes" id="UP001055247"/>
    </source>
</evidence>
<dbReference type="EMBL" id="BPQO01000048">
    <property type="protein sequence ID" value="GJD92539.1"/>
    <property type="molecule type" value="Genomic_DNA"/>
</dbReference>
<evidence type="ECO:0000256" key="9">
    <source>
        <dbReference type="ARBA" id="ARBA00022617"/>
    </source>
</evidence>
<keyword evidence="7" id="KW-0813">Transport</keyword>
<keyword evidence="9" id="KW-0349">Heme</keyword>
<feature type="transmembrane region" description="Helical" evidence="16">
    <location>
        <begin position="113"/>
        <end position="136"/>
    </location>
</feature>
<evidence type="ECO:0000256" key="3">
    <source>
        <dbReference type="ARBA" id="ARBA00004141"/>
    </source>
</evidence>
<dbReference type="RefSeq" id="WP_066923755.1">
    <property type="nucleotide sequence ID" value="NZ_BPQO01000048.1"/>
</dbReference>
<evidence type="ECO:0000256" key="4">
    <source>
        <dbReference type="ARBA" id="ARBA00005163"/>
    </source>
</evidence>
<comment type="cofactor">
    <cofactor evidence="1">
        <name>heme</name>
        <dbReference type="ChEBI" id="CHEBI:30413"/>
    </cofactor>
</comment>
<dbReference type="InterPro" id="IPR034804">
    <property type="entry name" value="SQR/QFR_C/D"/>
</dbReference>
<dbReference type="SUPFAM" id="SSF81343">
    <property type="entry name" value="Fumarate reductase respiratory complex transmembrane subunits"/>
    <property type="match status" value="1"/>
</dbReference>
<keyword evidence="15 16" id="KW-0472">Membrane</keyword>
<comment type="subunit">
    <text evidence="5">Part of an enzyme complex containing four subunits: a flavoprotein, an iron-sulfur protein, plus two membrane-anchoring proteins, SdhC and SdhD.</text>
</comment>
<dbReference type="Gene3D" id="1.20.1300.10">
    <property type="entry name" value="Fumarate reductase/succinate dehydrogenase, transmembrane subunit"/>
    <property type="match status" value="1"/>
</dbReference>
<dbReference type="GO" id="GO:0016020">
    <property type="term" value="C:membrane"/>
    <property type="evidence" value="ECO:0007669"/>
    <property type="project" value="UniProtKB-SubCell"/>
</dbReference>
<reference evidence="17" key="1">
    <citation type="journal article" date="2016" name="Front. Microbiol.">
        <title>Genome Sequence of the Piezophilic, Mesophilic Sulfate-Reducing Bacterium Desulfovibrio indicus J2T.</title>
        <authorList>
            <person name="Cao J."/>
            <person name="Maignien L."/>
            <person name="Shao Z."/>
            <person name="Alain K."/>
            <person name="Jebbar M."/>
        </authorList>
    </citation>
    <scope>NUCLEOTIDE SEQUENCE</scope>
    <source>
        <strain evidence="17">DSM 16372</strain>
    </source>
</reference>
<evidence type="ECO:0000313" key="17">
    <source>
        <dbReference type="EMBL" id="GJD92539.1"/>
    </source>
</evidence>
<dbReference type="GO" id="GO:0006099">
    <property type="term" value="P:tricarboxylic acid cycle"/>
    <property type="evidence" value="ECO:0007669"/>
    <property type="project" value="UniProtKB-KW"/>
</dbReference>
<gene>
    <name evidence="17" type="ORF">BHAOGJBA_6094</name>
</gene>
<keyword evidence="10 16" id="KW-0812">Transmembrane</keyword>
<keyword evidence="12" id="KW-0249">Electron transport</keyword>
<comment type="function">
    <text evidence="2">Membrane-anchoring subunit of succinate dehydrogenase (SDH).</text>
</comment>
<keyword evidence="14" id="KW-0408">Iron</keyword>
<evidence type="ECO:0000256" key="5">
    <source>
        <dbReference type="ARBA" id="ARBA00011558"/>
    </source>
</evidence>
<comment type="pathway">
    <text evidence="4">Carbohydrate metabolism; tricarboxylic acid cycle.</text>
</comment>
<protein>
    <recommendedName>
        <fullName evidence="6">Succinate dehydrogenase hydrophobic membrane anchor subunit</fullName>
    </recommendedName>
</protein>
<comment type="caution">
    <text evidence="17">The sequence shown here is derived from an EMBL/GenBank/DDBJ whole genome shotgun (WGS) entry which is preliminary data.</text>
</comment>
<evidence type="ECO:0000256" key="15">
    <source>
        <dbReference type="ARBA" id="ARBA00023136"/>
    </source>
</evidence>
<dbReference type="InterPro" id="IPR000701">
    <property type="entry name" value="SuccDH_FuR_B_TM-su"/>
</dbReference>
<evidence type="ECO:0000256" key="6">
    <source>
        <dbReference type="ARBA" id="ARBA00019425"/>
    </source>
</evidence>
<feature type="transmembrane region" description="Helical" evidence="16">
    <location>
        <begin position="71"/>
        <end position="93"/>
    </location>
</feature>
<reference evidence="17" key="2">
    <citation type="submission" date="2021-08" db="EMBL/GenBank/DDBJ databases">
        <authorList>
            <person name="Tani A."/>
            <person name="Ola A."/>
            <person name="Ogura Y."/>
            <person name="Katsura K."/>
            <person name="Hayashi T."/>
        </authorList>
    </citation>
    <scope>NUCLEOTIDE SEQUENCE</scope>
    <source>
        <strain evidence="17">DSM 16372</strain>
    </source>
</reference>
<sequence length="138" mass="14766">MPDSVNPSGLTAIRDSDVLRRVRHLGSARSGRSEWRLQRFSAVALIPLGLYFVVSVVRLARFDEAGARAWLAQPLPAGLMLLFCVAILAHAFVGLRSVAADYVHGRLGSLAAILLLWAAVIVLGLAAALSILTILLGR</sequence>
<dbReference type="AlphaFoldDB" id="A0AAV4ZVC9"/>
<comment type="subcellular location">
    <subcellularLocation>
        <location evidence="3">Membrane</location>
        <topology evidence="3">Multi-pass membrane protein</topology>
    </subcellularLocation>
</comment>
<evidence type="ECO:0000256" key="8">
    <source>
        <dbReference type="ARBA" id="ARBA00022532"/>
    </source>
</evidence>
<feature type="transmembrane region" description="Helical" evidence="16">
    <location>
        <begin position="40"/>
        <end position="59"/>
    </location>
</feature>
<dbReference type="NCBIfam" id="TIGR02968">
    <property type="entry name" value="succ_dehyd_anc"/>
    <property type="match status" value="1"/>
</dbReference>
<proteinExistence type="predicted"/>
<evidence type="ECO:0000256" key="11">
    <source>
        <dbReference type="ARBA" id="ARBA00022723"/>
    </source>
</evidence>
<evidence type="ECO:0000256" key="10">
    <source>
        <dbReference type="ARBA" id="ARBA00022692"/>
    </source>
</evidence>
<evidence type="ECO:0000256" key="14">
    <source>
        <dbReference type="ARBA" id="ARBA00023004"/>
    </source>
</evidence>
<organism evidence="17 18">
    <name type="scientific">Methylobacterium hispanicum</name>
    <dbReference type="NCBI Taxonomy" id="270350"/>
    <lineage>
        <taxon>Bacteria</taxon>
        <taxon>Pseudomonadati</taxon>
        <taxon>Pseudomonadota</taxon>
        <taxon>Alphaproteobacteria</taxon>
        <taxon>Hyphomicrobiales</taxon>
        <taxon>Methylobacteriaceae</taxon>
        <taxon>Methylobacterium</taxon>
    </lineage>
</organism>
<dbReference type="Pfam" id="PF01127">
    <property type="entry name" value="Sdh_cyt"/>
    <property type="match status" value="1"/>
</dbReference>
<keyword evidence="11" id="KW-0479">Metal-binding</keyword>
<dbReference type="GO" id="GO:0046872">
    <property type="term" value="F:metal ion binding"/>
    <property type="evidence" value="ECO:0007669"/>
    <property type="project" value="UniProtKB-KW"/>
</dbReference>